<dbReference type="STRING" id="5601.A0A0D2CMA4"/>
<evidence type="ECO:0000259" key="1">
    <source>
        <dbReference type="Pfam" id="PF06985"/>
    </source>
</evidence>
<evidence type="ECO:0000259" key="2">
    <source>
        <dbReference type="Pfam" id="PF26640"/>
    </source>
</evidence>
<reference evidence="3 4" key="1">
    <citation type="submission" date="2015-01" db="EMBL/GenBank/DDBJ databases">
        <title>The Genome Sequence of Capronia semiimmersa CBS27337.</title>
        <authorList>
            <consortium name="The Broad Institute Genomics Platform"/>
            <person name="Cuomo C."/>
            <person name="de Hoog S."/>
            <person name="Gorbushina A."/>
            <person name="Stielow B."/>
            <person name="Teixiera M."/>
            <person name="Abouelleil A."/>
            <person name="Chapman S.B."/>
            <person name="Priest M."/>
            <person name="Young S.K."/>
            <person name="Wortman J."/>
            <person name="Nusbaum C."/>
            <person name="Birren B."/>
        </authorList>
    </citation>
    <scope>NUCLEOTIDE SEQUENCE [LARGE SCALE GENOMIC DNA]</scope>
    <source>
        <strain evidence="3 4">CBS 27337</strain>
    </source>
</reference>
<accession>A0A0D2CMA4</accession>
<dbReference type="Pfam" id="PF06985">
    <property type="entry name" value="HET"/>
    <property type="match status" value="1"/>
</dbReference>
<dbReference type="InterPro" id="IPR058525">
    <property type="entry name" value="DUF8212"/>
</dbReference>
<evidence type="ECO:0000313" key="3">
    <source>
        <dbReference type="EMBL" id="KIW66356.1"/>
    </source>
</evidence>
<feature type="domain" description="DUF8212" evidence="2">
    <location>
        <begin position="217"/>
        <end position="243"/>
    </location>
</feature>
<dbReference type="HOGENOM" id="CLU_000288_138_13_1"/>
<dbReference type="EMBL" id="KN846959">
    <property type="protein sequence ID" value="KIW66356.1"/>
    <property type="molecule type" value="Genomic_DNA"/>
</dbReference>
<proteinExistence type="predicted"/>
<evidence type="ECO:0000313" key="4">
    <source>
        <dbReference type="Proteomes" id="UP000054266"/>
    </source>
</evidence>
<dbReference type="PANTHER" id="PTHR10622">
    <property type="entry name" value="HET DOMAIN-CONTAINING PROTEIN"/>
    <property type="match status" value="1"/>
</dbReference>
<feature type="domain" description="Heterokaryon incompatibility" evidence="1">
    <location>
        <begin position="22"/>
        <end position="108"/>
    </location>
</feature>
<dbReference type="Pfam" id="PF26640">
    <property type="entry name" value="DUF8212"/>
    <property type="match status" value="1"/>
</dbReference>
<dbReference type="AlphaFoldDB" id="A0A0D2CMA4"/>
<keyword evidence="4" id="KW-1185">Reference proteome</keyword>
<dbReference type="InterPro" id="IPR010730">
    <property type="entry name" value="HET"/>
</dbReference>
<gene>
    <name evidence="3" type="ORF">PV04_05692</name>
</gene>
<organism evidence="3 4">
    <name type="scientific">Phialophora macrospora</name>
    <dbReference type="NCBI Taxonomy" id="1851006"/>
    <lineage>
        <taxon>Eukaryota</taxon>
        <taxon>Fungi</taxon>
        <taxon>Dikarya</taxon>
        <taxon>Ascomycota</taxon>
        <taxon>Pezizomycotina</taxon>
        <taxon>Eurotiomycetes</taxon>
        <taxon>Chaetothyriomycetidae</taxon>
        <taxon>Chaetothyriales</taxon>
        <taxon>Herpotrichiellaceae</taxon>
        <taxon>Phialophora</taxon>
    </lineage>
</organism>
<protein>
    <submittedName>
        <fullName evidence="3">Uncharacterized protein</fullName>
    </submittedName>
</protein>
<dbReference type="PANTHER" id="PTHR10622:SF10">
    <property type="entry name" value="HET DOMAIN-CONTAINING PROTEIN"/>
    <property type="match status" value="1"/>
</dbReference>
<name>A0A0D2CMA4_9EURO</name>
<dbReference type="Proteomes" id="UP000054266">
    <property type="component" value="Unassembled WGS sequence"/>
</dbReference>
<sequence>MRLIDVKTLQLKEFSSGHVPRYAILSHRWDSEEVSFQEMSQPKTFGKRGFAKIQSACWHARNKGYSYLWVDTCCIDKTSSSELTEAINSMYKWYQDAEICFAYLTDIESRKHAITDSVWLTRGWTLQELIAPKNVSFHDRNWVFLGTKVDLAHDLSKHTGIPIEVLVGHSKPSSCSVAQRMSWASRRQTTRVEDRAYSLLGIFDVSMPMLYGEGEKSFARLQQEILRLSDDQSIFAWDRGLEGYFGGHSGLLATSPSQFITCQNVLRSSQGLPNTGRFELTNVGLSISLLTVPWTMETYLCILHCTLRTSPDLRLGVFLERLSSSQDAEQFARVSFNGTTVLCVPLQTVLQDPHHRVRHIHVRPTIIDAPLRRWYGFRLHEFTVPGYTVDELYQTAFHFRDTLRVITRYSKEEMRAAKLSYPNGLSGLPPRPLYFGMPRGRSDGMEPVRGTTAIFYIPPSKKDKKGERVCWMKFGFDKNFCPVCILGRRKSLWGGNPAHLATNEDSYYDADEQPAKHALLFRSDWITQLAPCETDREIAELWQLRDYCVIRGHRDLGLDRRIQFLRLHISVKLEHVPANYPSEGRPSSSQPGMNVWTINVKPWSPDGKVEETKIVQTTGELLLRGIDDILMAV</sequence>